<feature type="compositionally biased region" description="Basic and acidic residues" evidence="1">
    <location>
        <begin position="560"/>
        <end position="569"/>
    </location>
</feature>
<feature type="region of interest" description="Disordered" evidence="1">
    <location>
        <begin position="1"/>
        <end position="20"/>
    </location>
</feature>
<feature type="compositionally biased region" description="Polar residues" evidence="1">
    <location>
        <begin position="653"/>
        <end position="663"/>
    </location>
</feature>
<protein>
    <submittedName>
        <fullName evidence="2">Uncharacterized protein</fullName>
    </submittedName>
</protein>
<dbReference type="AlphaFoldDB" id="A0A2H3BDS0"/>
<feature type="compositionally biased region" description="Low complexity" evidence="1">
    <location>
        <begin position="708"/>
        <end position="725"/>
    </location>
</feature>
<feature type="region of interest" description="Disordered" evidence="1">
    <location>
        <begin position="91"/>
        <end position="128"/>
    </location>
</feature>
<name>A0A2H3BDS0_9AGAR</name>
<feature type="compositionally biased region" description="Basic and acidic residues" evidence="1">
    <location>
        <begin position="117"/>
        <end position="128"/>
    </location>
</feature>
<feature type="compositionally biased region" description="Basic and acidic residues" evidence="1">
    <location>
        <begin position="91"/>
        <end position="109"/>
    </location>
</feature>
<feature type="compositionally biased region" description="Polar residues" evidence="1">
    <location>
        <begin position="549"/>
        <end position="559"/>
    </location>
</feature>
<feature type="compositionally biased region" description="Basic and acidic residues" evidence="1">
    <location>
        <begin position="739"/>
        <end position="749"/>
    </location>
</feature>
<dbReference type="STRING" id="1076256.A0A2H3BDS0"/>
<keyword evidence="3" id="KW-1185">Reference proteome</keyword>
<proteinExistence type="predicted"/>
<dbReference type="EMBL" id="KZ293438">
    <property type="protein sequence ID" value="PBK67054.1"/>
    <property type="molecule type" value="Genomic_DNA"/>
</dbReference>
<feature type="region of interest" description="Disordered" evidence="1">
    <location>
        <begin position="230"/>
        <end position="308"/>
    </location>
</feature>
<feature type="compositionally biased region" description="Polar residues" evidence="1">
    <location>
        <begin position="1"/>
        <end position="15"/>
    </location>
</feature>
<sequence>MAITSQPTHAMGQQKSNHEYSHRNVTIVIEPISQDTSQRARTVGKRAEMLAPAERPADWEFVIESMMQSMRFELWVLGADRALKAVDAHCRADERKKKDGCTSSRHEGIEGSGSWENGRKVRERRKDMSVASDKMKMLSVSLTRLDSRKYIIPYTDKHEGQREGALILVESAVSGVLAQKTHFLFYIFDGIHFLMMNSPPHPRRTHRKRISALRLSSDTTSTLPEYIAANNWHRPEPETPSDLPPGYPDSAEEADEDTDSDSGQDIFLTPRPTVSAATPTPSPRRKRRNPVHRRRRSSPTSTDPTLDSLLERSVHALEMSNALLQSSISTQTSMSTILSSGSPADSTLEISARRLSSRIRNNRDIHHAWADDLEQISHGVDSLFNDTSRRNSGHPLEGSISMSLPTSSPPPEMYRHLHRRRSSTEFRTATNEPHLRLEPQVRSQLVSPPPRALTQYVVSNADDTIILPSTLGLRSAPSAYPSPTFPVPAPPPSSVRVYNMLSSLMTRPSSSGSSTPSSTFTSPSFLSRRGSSASTERGAHSRSPASRIKINQSKSPHQSKSPDSERRTLPESLSIDIRSRSQTPKITMSPRRPMTPTLEESSPSSSSSDGFPAKQTVKCLRKILDEQPPPPQPEPKKAPRFMPISPAPLAEAGTSTATASISRLFTKAIHSSSARPPSPPRHSALKQSSSSSTTPRTPSALSIPDMLGISISTSSSSGRSTPKRISFAELPESYAGTRPRGEGSKFADKQKRRRSKRRDKRQEEPQSWWLGWLMGGGVHSEDRMEDRMNKGWGGGRTYGSGIDDWAV</sequence>
<reference evidence="3" key="1">
    <citation type="journal article" date="2017" name="Nat. Ecol. Evol.">
        <title>Genome expansion and lineage-specific genetic innovations in the forest pathogenic fungi Armillaria.</title>
        <authorList>
            <person name="Sipos G."/>
            <person name="Prasanna A.N."/>
            <person name="Walter M.C."/>
            <person name="O'Connor E."/>
            <person name="Balint B."/>
            <person name="Krizsan K."/>
            <person name="Kiss B."/>
            <person name="Hess J."/>
            <person name="Varga T."/>
            <person name="Slot J."/>
            <person name="Riley R."/>
            <person name="Boka B."/>
            <person name="Rigling D."/>
            <person name="Barry K."/>
            <person name="Lee J."/>
            <person name="Mihaltcheva S."/>
            <person name="LaButti K."/>
            <person name="Lipzen A."/>
            <person name="Waldron R."/>
            <person name="Moloney N.M."/>
            <person name="Sperisen C."/>
            <person name="Kredics L."/>
            <person name="Vagvoelgyi C."/>
            <person name="Patrignani A."/>
            <person name="Fitzpatrick D."/>
            <person name="Nagy I."/>
            <person name="Doyle S."/>
            <person name="Anderson J.B."/>
            <person name="Grigoriev I.V."/>
            <person name="Gueldener U."/>
            <person name="Muensterkoetter M."/>
            <person name="Nagy L.G."/>
        </authorList>
    </citation>
    <scope>NUCLEOTIDE SEQUENCE [LARGE SCALE GENOMIC DNA]</scope>
    <source>
        <strain evidence="3">28-4</strain>
    </source>
</reference>
<organism evidence="2 3">
    <name type="scientific">Armillaria solidipes</name>
    <dbReference type="NCBI Taxonomy" id="1076256"/>
    <lineage>
        <taxon>Eukaryota</taxon>
        <taxon>Fungi</taxon>
        <taxon>Dikarya</taxon>
        <taxon>Basidiomycota</taxon>
        <taxon>Agaricomycotina</taxon>
        <taxon>Agaricomycetes</taxon>
        <taxon>Agaricomycetidae</taxon>
        <taxon>Agaricales</taxon>
        <taxon>Marasmiineae</taxon>
        <taxon>Physalacriaceae</taxon>
        <taxon>Armillaria</taxon>
    </lineage>
</organism>
<evidence type="ECO:0000313" key="3">
    <source>
        <dbReference type="Proteomes" id="UP000218334"/>
    </source>
</evidence>
<feature type="compositionally biased region" description="Basic residues" evidence="1">
    <location>
        <begin position="283"/>
        <end position="297"/>
    </location>
</feature>
<feature type="compositionally biased region" description="Low complexity" evidence="1">
    <location>
        <begin position="298"/>
        <end position="308"/>
    </location>
</feature>
<feature type="compositionally biased region" description="Acidic residues" evidence="1">
    <location>
        <begin position="250"/>
        <end position="262"/>
    </location>
</feature>
<evidence type="ECO:0000313" key="2">
    <source>
        <dbReference type="EMBL" id="PBK67054.1"/>
    </source>
</evidence>
<feature type="compositionally biased region" description="Low complexity" evidence="1">
    <location>
        <begin position="505"/>
        <end position="529"/>
    </location>
</feature>
<dbReference type="Proteomes" id="UP000218334">
    <property type="component" value="Unassembled WGS sequence"/>
</dbReference>
<feature type="region of interest" description="Disordered" evidence="1">
    <location>
        <begin position="390"/>
        <end position="412"/>
    </location>
</feature>
<gene>
    <name evidence="2" type="ORF">ARMSODRAFT_977173</name>
</gene>
<feature type="compositionally biased region" description="Low complexity" evidence="1">
    <location>
        <begin position="688"/>
        <end position="699"/>
    </location>
</feature>
<feature type="compositionally biased region" description="Basic residues" evidence="1">
    <location>
        <begin position="750"/>
        <end position="759"/>
    </location>
</feature>
<feature type="region of interest" description="Disordered" evidence="1">
    <location>
        <begin position="505"/>
        <end position="765"/>
    </location>
</feature>
<accession>A0A2H3BDS0</accession>
<evidence type="ECO:0000256" key="1">
    <source>
        <dbReference type="SAM" id="MobiDB-lite"/>
    </source>
</evidence>
<feature type="compositionally biased region" description="Low complexity" evidence="1">
    <location>
        <begin position="269"/>
        <end position="279"/>
    </location>
</feature>